<sequence length="84" mass="9899">MLTSQVRSVLLLIHDTEGYVNINHEDMEELLWEERLNEEELVKIIEESIPNAFVEENMDNKCILNLSYDVKPSWKSVKMPLHSK</sequence>
<evidence type="ECO:0000313" key="1">
    <source>
        <dbReference type="EMBL" id="GFT22025.1"/>
    </source>
</evidence>
<protein>
    <submittedName>
        <fullName evidence="1">Uncharacterized protein</fullName>
    </submittedName>
</protein>
<keyword evidence="2" id="KW-1185">Reference proteome</keyword>
<dbReference type="EMBL" id="BMAW01011115">
    <property type="protein sequence ID" value="GFT22025.1"/>
    <property type="molecule type" value="Genomic_DNA"/>
</dbReference>
<reference evidence="1" key="1">
    <citation type="submission" date="2020-08" db="EMBL/GenBank/DDBJ databases">
        <title>Multicomponent nature underlies the extraordinary mechanical properties of spider dragline silk.</title>
        <authorList>
            <person name="Kono N."/>
            <person name="Nakamura H."/>
            <person name="Mori M."/>
            <person name="Yoshida Y."/>
            <person name="Ohtoshi R."/>
            <person name="Malay A.D."/>
            <person name="Moran D.A.P."/>
            <person name="Tomita M."/>
            <person name="Numata K."/>
            <person name="Arakawa K."/>
        </authorList>
    </citation>
    <scope>NUCLEOTIDE SEQUENCE</scope>
</reference>
<evidence type="ECO:0000313" key="2">
    <source>
        <dbReference type="Proteomes" id="UP000887013"/>
    </source>
</evidence>
<dbReference type="Proteomes" id="UP000887013">
    <property type="component" value="Unassembled WGS sequence"/>
</dbReference>
<gene>
    <name evidence="1" type="ORF">NPIL_485871</name>
</gene>
<proteinExistence type="predicted"/>
<name>A0A8X6TIT4_NEPPI</name>
<dbReference type="AlphaFoldDB" id="A0A8X6TIT4"/>
<comment type="caution">
    <text evidence="1">The sequence shown here is derived from an EMBL/GenBank/DDBJ whole genome shotgun (WGS) entry which is preliminary data.</text>
</comment>
<accession>A0A8X6TIT4</accession>
<organism evidence="1 2">
    <name type="scientific">Nephila pilipes</name>
    <name type="common">Giant wood spider</name>
    <name type="synonym">Nephila maculata</name>
    <dbReference type="NCBI Taxonomy" id="299642"/>
    <lineage>
        <taxon>Eukaryota</taxon>
        <taxon>Metazoa</taxon>
        <taxon>Ecdysozoa</taxon>
        <taxon>Arthropoda</taxon>
        <taxon>Chelicerata</taxon>
        <taxon>Arachnida</taxon>
        <taxon>Araneae</taxon>
        <taxon>Araneomorphae</taxon>
        <taxon>Entelegynae</taxon>
        <taxon>Araneoidea</taxon>
        <taxon>Nephilidae</taxon>
        <taxon>Nephila</taxon>
    </lineage>
</organism>